<proteinExistence type="predicted"/>
<feature type="compositionally biased region" description="Low complexity" evidence="6">
    <location>
        <begin position="1"/>
        <end position="19"/>
    </location>
</feature>
<dbReference type="PANTHER" id="PTHR21266:SF60">
    <property type="entry name" value="3-KETOSTEROID-9-ALPHA-MONOOXYGENASE, OXYGENASE COMPONENT"/>
    <property type="match status" value="1"/>
</dbReference>
<protein>
    <submittedName>
        <fullName evidence="8">Aromatic ring-hydroxylating dioxygenase subunit alpha</fullName>
    </submittedName>
</protein>
<dbReference type="InterPro" id="IPR050584">
    <property type="entry name" value="Cholesterol_7-desaturase"/>
</dbReference>
<dbReference type="InterPro" id="IPR017941">
    <property type="entry name" value="Rieske_2Fe-2S"/>
</dbReference>
<evidence type="ECO:0000256" key="3">
    <source>
        <dbReference type="ARBA" id="ARBA00023002"/>
    </source>
</evidence>
<dbReference type="PANTHER" id="PTHR21266">
    <property type="entry name" value="IRON-SULFUR DOMAIN CONTAINING PROTEIN"/>
    <property type="match status" value="1"/>
</dbReference>
<dbReference type="GO" id="GO:0051213">
    <property type="term" value="F:dioxygenase activity"/>
    <property type="evidence" value="ECO:0007669"/>
    <property type="project" value="UniProtKB-KW"/>
</dbReference>
<evidence type="ECO:0000256" key="6">
    <source>
        <dbReference type="SAM" id="MobiDB-lite"/>
    </source>
</evidence>
<dbReference type="RefSeq" id="WP_341376633.1">
    <property type="nucleotide sequence ID" value="NZ_JBBUTF010000032.1"/>
</dbReference>
<dbReference type="EMBL" id="JBBUTF010000032">
    <property type="protein sequence ID" value="MEK8028845.1"/>
    <property type="molecule type" value="Genomic_DNA"/>
</dbReference>
<name>A0ABU9BIQ5_9BURK</name>
<evidence type="ECO:0000313" key="8">
    <source>
        <dbReference type="EMBL" id="MEK8028845.1"/>
    </source>
</evidence>
<dbReference type="Gene3D" id="2.102.10.10">
    <property type="entry name" value="Rieske [2Fe-2S] iron-sulphur domain"/>
    <property type="match status" value="1"/>
</dbReference>
<feature type="region of interest" description="Disordered" evidence="6">
    <location>
        <begin position="1"/>
        <end position="32"/>
    </location>
</feature>
<keyword evidence="8" id="KW-0223">Dioxygenase</keyword>
<dbReference type="Pfam" id="PF19112">
    <property type="entry name" value="VanA_C"/>
    <property type="match status" value="1"/>
</dbReference>
<evidence type="ECO:0000313" key="9">
    <source>
        <dbReference type="Proteomes" id="UP001368500"/>
    </source>
</evidence>
<accession>A0ABU9BIQ5</accession>
<evidence type="ECO:0000256" key="2">
    <source>
        <dbReference type="ARBA" id="ARBA00022723"/>
    </source>
</evidence>
<dbReference type="Proteomes" id="UP001368500">
    <property type="component" value="Unassembled WGS sequence"/>
</dbReference>
<keyword evidence="1" id="KW-0001">2Fe-2S</keyword>
<dbReference type="InterPro" id="IPR036922">
    <property type="entry name" value="Rieske_2Fe-2S_sf"/>
</dbReference>
<dbReference type="Pfam" id="PF00355">
    <property type="entry name" value="Rieske"/>
    <property type="match status" value="1"/>
</dbReference>
<evidence type="ECO:0000256" key="1">
    <source>
        <dbReference type="ARBA" id="ARBA00022714"/>
    </source>
</evidence>
<feature type="domain" description="Rieske" evidence="7">
    <location>
        <begin position="45"/>
        <end position="148"/>
    </location>
</feature>
<dbReference type="PROSITE" id="PS51296">
    <property type="entry name" value="RIESKE"/>
    <property type="match status" value="1"/>
</dbReference>
<dbReference type="SUPFAM" id="SSF50022">
    <property type="entry name" value="ISP domain"/>
    <property type="match status" value="1"/>
</dbReference>
<organism evidence="8 9">
    <name type="scientific">Pseudaquabacterium rugosum</name>
    <dbReference type="NCBI Taxonomy" id="2984194"/>
    <lineage>
        <taxon>Bacteria</taxon>
        <taxon>Pseudomonadati</taxon>
        <taxon>Pseudomonadota</taxon>
        <taxon>Betaproteobacteria</taxon>
        <taxon>Burkholderiales</taxon>
        <taxon>Sphaerotilaceae</taxon>
        <taxon>Pseudaquabacterium</taxon>
    </lineage>
</organism>
<dbReference type="Gene3D" id="3.90.380.10">
    <property type="entry name" value="Naphthalene 1,2-dioxygenase Alpha Subunit, Chain A, domain 1"/>
    <property type="match status" value="1"/>
</dbReference>
<evidence type="ECO:0000259" key="7">
    <source>
        <dbReference type="PROSITE" id="PS51296"/>
    </source>
</evidence>
<dbReference type="SUPFAM" id="SSF55961">
    <property type="entry name" value="Bet v1-like"/>
    <property type="match status" value="1"/>
</dbReference>
<gene>
    <name evidence="8" type="ORF">AACH11_23035</name>
</gene>
<reference evidence="8 9" key="1">
    <citation type="submission" date="2024-04" db="EMBL/GenBank/DDBJ databases">
        <title>Novel species of the genus Ideonella isolated from streams.</title>
        <authorList>
            <person name="Lu H."/>
        </authorList>
    </citation>
    <scope>NUCLEOTIDE SEQUENCE [LARGE SCALE GENOMIC DNA]</scope>
    <source>
        <strain evidence="8 9">BYS139W</strain>
    </source>
</reference>
<sequence>MNPSPATAGTASAATPAAAQRPTILLHPSGNPAGKPTTPYLLNCWYAAALSREIPAEGLFSRQLLDTRVLMYRLADGSPVALHDRCPHRFVPLSMGKRCGDEVRCAYHALQFNGQGQCTHNPHGNQHIPTAAKVRSFPLLERHGFVWIWMGDQPADPAKLADHSALDEGPASAIAWTYMPMQANYELIIDNVMDLSHVDHVHGEIISTRGQLSPIIPPVSERDGAITVRWEWQQQPPMGIFAPFMAEPAAPARHFLNVTWHAPASIQLSVGANQDGGPMDLAHTTGQYDLHTCTPASEGQTHYFFVTRRNHVVDDEGFNAFKIKAMHDAFVNEDGPIIEAVHNEMGTTDFFALNPVLISSDAAPVRVRRRLAQMIAQEGRYK</sequence>
<evidence type="ECO:0000256" key="4">
    <source>
        <dbReference type="ARBA" id="ARBA00023004"/>
    </source>
</evidence>
<keyword evidence="3" id="KW-0560">Oxidoreductase</keyword>
<dbReference type="InterPro" id="IPR044043">
    <property type="entry name" value="VanA_C_cat"/>
</dbReference>
<comment type="caution">
    <text evidence="8">The sequence shown here is derived from an EMBL/GenBank/DDBJ whole genome shotgun (WGS) entry which is preliminary data.</text>
</comment>
<keyword evidence="2" id="KW-0479">Metal-binding</keyword>
<keyword evidence="5" id="KW-0411">Iron-sulfur</keyword>
<keyword evidence="9" id="KW-1185">Reference proteome</keyword>
<keyword evidence="4" id="KW-0408">Iron</keyword>
<evidence type="ECO:0000256" key="5">
    <source>
        <dbReference type="ARBA" id="ARBA00023014"/>
    </source>
</evidence>